<dbReference type="KEGG" id="vg:63642534"/>
<feature type="region of interest" description="Disordered" evidence="1">
    <location>
        <begin position="303"/>
        <end position="325"/>
    </location>
</feature>
<dbReference type="Pfam" id="PF17762">
    <property type="entry name" value="HTH_ParB"/>
    <property type="match status" value="1"/>
</dbReference>
<protein>
    <recommendedName>
        <fullName evidence="2">ParB/Spo0J HTH domain-containing protein</fullName>
    </recommendedName>
</protein>
<organism evidence="3 4">
    <name type="scientific">Pseudomonas phage Persinger</name>
    <dbReference type="NCBI Taxonomy" id="2749430"/>
    <lineage>
        <taxon>Viruses</taxon>
        <taxon>Duplodnaviria</taxon>
        <taxon>Heunggongvirae</taxon>
        <taxon>Uroviricota</taxon>
        <taxon>Caudoviricetes</taxon>
        <taxon>Harrisonburgvirus</taxon>
        <taxon>Harrisonburgvirus persinger</taxon>
    </lineage>
</organism>
<dbReference type="InterPro" id="IPR041468">
    <property type="entry name" value="HTH_ParB/Spo0J"/>
</dbReference>
<dbReference type="InterPro" id="IPR050336">
    <property type="entry name" value="Chromosome_partition/occlusion"/>
</dbReference>
<keyword evidence="4" id="KW-1185">Reference proteome</keyword>
<dbReference type="RefSeq" id="YP_010038062.1">
    <property type="nucleotide sequence ID" value="NC_054149.1"/>
</dbReference>
<dbReference type="CDD" id="cd16387">
    <property type="entry name" value="ParB_N_Srx"/>
    <property type="match status" value="1"/>
</dbReference>
<sequence>MATTFNQLRDQGTAKRADAWKVRLEEIHIRPGFNLRDPEERDENGKTFQESIDELADLIADGMPIPPLEVVPREEGGVWLVDGECRTRALWKLDTEGRLARTPSKTDPSVTDYWVSVVPFDGDEEEQEDRIFTSNKNRRLTDLEMARGCQRKAARGRKPDEIAKAIGMTRQRVDQLLALASAPPEVQQGVRDGVVSGAEAVKLVRKHGEKAGEALAEELEKAKAQGKGKVTAGTIKGPSVPRSLLDDLHQTATKLHAAFKPDDLVAIDRFHRGEITEGTVTISVEAAMQVHLILEEAQRVLEEKQRKAREKADKAKQLELQEGAV</sequence>
<proteinExistence type="predicted"/>
<evidence type="ECO:0000256" key="1">
    <source>
        <dbReference type="SAM" id="MobiDB-lite"/>
    </source>
</evidence>
<dbReference type="SUPFAM" id="SSF109709">
    <property type="entry name" value="KorB DNA-binding domain-like"/>
    <property type="match status" value="1"/>
</dbReference>
<dbReference type="Gene3D" id="1.10.10.2830">
    <property type="match status" value="1"/>
</dbReference>
<reference evidence="3 4" key="1">
    <citation type="submission" date="2020-06" db="EMBL/GenBank/DDBJ databases">
        <authorList>
            <person name="Persinger R.D."/>
            <person name="Temple L."/>
        </authorList>
    </citation>
    <scope>NUCLEOTIDE SEQUENCE [LARGE SCALE GENOMIC DNA]</scope>
</reference>
<dbReference type="SUPFAM" id="SSF110849">
    <property type="entry name" value="ParB/Sulfiredoxin"/>
    <property type="match status" value="1"/>
</dbReference>
<dbReference type="PANTHER" id="PTHR33375:SF1">
    <property type="entry name" value="CHROMOSOME-PARTITIONING PROTEIN PARB-RELATED"/>
    <property type="match status" value="1"/>
</dbReference>
<evidence type="ECO:0000313" key="4">
    <source>
        <dbReference type="Proteomes" id="UP000514744"/>
    </source>
</evidence>
<accession>A0A7D7FB20</accession>
<name>A0A7D7FB20_9CAUD</name>
<dbReference type="PANTHER" id="PTHR33375">
    <property type="entry name" value="CHROMOSOME-PARTITIONING PROTEIN PARB-RELATED"/>
    <property type="match status" value="1"/>
</dbReference>
<dbReference type="EMBL" id="MT613935">
    <property type="protein sequence ID" value="QMP19201.1"/>
    <property type="molecule type" value="Genomic_DNA"/>
</dbReference>
<feature type="compositionally biased region" description="Basic and acidic residues" evidence="1">
    <location>
        <begin position="303"/>
        <end position="319"/>
    </location>
</feature>
<dbReference type="GO" id="GO:0007059">
    <property type="term" value="P:chromosome segregation"/>
    <property type="evidence" value="ECO:0007669"/>
    <property type="project" value="TreeGrafter"/>
</dbReference>
<dbReference type="GeneID" id="63642534"/>
<feature type="domain" description="ParB/Spo0J HTH" evidence="2">
    <location>
        <begin position="140"/>
        <end position="221"/>
    </location>
</feature>
<evidence type="ECO:0000313" key="3">
    <source>
        <dbReference type="EMBL" id="QMP19201.1"/>
    </source>
</evidence>
<dbReference type="InterPro" id="IPR036086">
    <property type="entry name" value="ParB/Sulfiredoxin_sf"/>
</dbReference>
<dbReference type="Proteomes" id="UP000514744">
    <property type="component" value="Segment"/>
</dbReference>
<evidence type="ECO:0000259" key="2">
    <source>
        <dbReference type="Pfam" id="PF17762"/>
    </source>
</evidence>